<dbReference type="Pfam" id="PF12874">
    <property type="entry name" value="zf-met"/>
    <property type="match status" value="1"/>
</dbReference>
<dbReference type="PROSITE" id="PS00028">
    <property type="entry name" value="ZINC_FINGER_C2H2_1"/>
    <property type="match status" value="1"/>
</dbReference>
<dbReference type="InterPro" id="IPR036236">
    <property type="entry name" value="Znf_C2H2_sf"/>
</dbReference>
<keyword evidence="4" id="KW-1185">Reference proteome</keyword>
<organism evidence="3 4">
    <name type="scientific">Fasciola gigantica</name>
    <name type="common">Giant liver fluke</name>
    <dbReference type="NCBI Taxonomy" id="46835"/>
    <lineage>
        <taxon>Eukaryota</taxon>
        <taxon>Metazoa</taxon>
        <taxon>Spiralia</taxon>
        <taxon>Lophotrochozoa</taxon>
        <taxon>Platyhelminthes</taxon>
        <taxon>Trematoda</taxon>
        <taxon>Digenea</taxon>
        <taxon>Plagiorchiida</taxon>
        <taxon>Echinostomata</taxon>
        <taxon>Echinostomatoidea</taxon>
        <taxon>Fasciolidae</taxon>
        <taxon>Fasciola</taxon>
    </lineage>
</organism>
<feature type="region of interest" description="Disordered" evidence="1">
    <location>
        <begin position="939"/>
        <end position="968"/>
    </location>
</feature>
<dbReference type="PANTHER" id="PTHR24216:SF65">
    <property type="entry name" value="PAXILLIN-LIKE PROTEIN 1"/>
    <property type="match status" value="1"/>
</dbReference>
<evidence type="ECO:0000313" key="4">
    <source>
        <dbReference type="Proteomes" id="UP000316759"/>
    </source>
</evidence>
<sequence length="1425" mass="157378">MIKKQSLISLHFPYHFRSEIMHQSDSEIWRKEVGEYEARMFEYFTQCSVRLRDWYEKGGEESEAYRAEYQRLSDEYQRYMSYIQQIHEFFMKLKGTSSDITPATSEASQSSVSVVIKSAIESAPLSSSAQSTVNHNAYHPTTAAAFYIQYYQEMITYFEKLLVTIEQAQQNGNSSSNEDADEDIDGKAIDGSQIDEEVSEPETDTTVVGGDMCCNPRAVMEQYFERYGEPGKWDWASWNNYLSWIARTNPQWYGIFLEYSQTLGIDWDEMYKCWRLSDAAGQGDSNLPGMAHSAHGVFPTDLSHIRLFPNVPNQSDDDDDGTNEWFCRTCNMQLETQRAFTLHLRGVTHIQKALGEVQQQQAQQLAGWPNYRSAMQSFVHPPPMPPPPPPYYQQQQQRYDEQLRHQAWLQSQYWQRNNAEFVVPGTLYCDLCKVNSSTYATLQAHLNGRRHRENVDIYYRTGEASMLKGKRGAHAKPTSRLQLLLDTCTQPLVGLGYVVERQFGDEEDCVYLCELCDERITRQTAIKHVCDVYHRVNYMKLHYPGMCAIVVNDLSSREIRLRRIEFFARKIEDFEGRKRVKVKQLSSKLCIFFSVKQGLSITAFDALRRIWRPLAHEEVEKPKRRPLMRRKHTPVTLRKSLVKKVKAVSRPSKEPDSKASAVSLKGNNVPAESENSKESNNSTKPGDSDGELEEGEITEDSSDENTSFGASSRTVQSTRGANRSPVVNGDLNEGADSGEADQTDSNQDSTNEDLDELSLLPESVLSFEPDSDCLAFIENLRSGGFLELGTGKRSNLLAESGAKSNEGVADESQVDASEKPTEETSSIEEQFAREADWVLERTRAQREQEEEYRRQANTAPTAPVSVTSDSGAINLDESYTAGQEDVEVWYENNYPEKVCADENGPPSPTSQLLLPPLGTSFGPGLSVIAMANTAEISNERTTSLPASPKTTPPPTSESISTGGSMDPGRQRLAVSIGAVEIIVSALNALRDAGQLPEYLNTVFDKTGEQPDKIAMSDVTRSASPVISVSEKGDLANERSTISGRDDKVPRLEADELPQSSVPAVTAASSVSVSAPRPSPDMLRPFNSASARAPHPNDSDTQLPAVQPPFIPTPSVGPNSSLLGPPGPAGPPAVPSAVVPPRPLIPPPSRARSEVPPSNRPLRPQYIHGPPIPGPLDRPLGAPRHPMSNSMIRPPAPVRQPVPPSVNMRKDGIPDLPSKVASYIRPDPNRPSEVMFDAYALFSRRGDDPNRSGHGRQCQPPPAQLSERTRFGRPGARGANRKDKKSKSGGRKLSAIADFLGVNEPPPAAPKTSAPSDVQVPVQHTPVPTPAAAPACVSTIPYLISLPSLTQNTMSPISLYIPQMSSFRMPTLPSPTSPLTPGGTPSMVPAPGISPAMLPTITYKSNSSILGAPANLDEFIRKLRTI</sequence>
<feature type="compositionally biased region" description="Pro residues" evidence="1">
    <location>
        <begin position="1193"/>
        <end position="1203"/>
    </location>
</feature>
<comment type="caution">
    <text evidence="3">The sequence shown here is derived from an EMBL/GenBank/DDBJ whole genome shotgun (WGS) entry which is preliminary data.</text>
</comment>
<feature type="region of interest" description="Disordered" evidence="1">
    <location>
        <begin position="622"/>
        <end position="754"/>
    </location>
</feature>
<feature type="compositionally biased region" description="Polar residues" evidence="1">
    <location>
        <begin position="856"/>
        <end position="869"/>
    </location>
</feature>
<feature type="compositionally biased region" description="Acidic residues" evidence="1">
    <location>
        <begin position="688"/>
        <end position="703"/>
    </location>
</feature>
<evidence type="ECO:0000256" key="1">
    <source>
        <dbReference type="SAM" id="MobiDB-lite"/>
    </source>
</evidence>
<feature type="compositionally biased region" description="Basic residues" evidence="1">
    <location>
        <begin position="622"/>
        <end position="633"/>
    </location>
</feature>
<feature type="compositionally biased region" description="Basic and acidic residues" evidence="1">
    <location>
        <begin position="830"/>
        <end position="854"/>
    </location>
</feature>
<feature type="compositionally biased region" description="Polar residues" evidence="1">
    <location>
        <begin position="704"/>
        <end position="721"/>
    </location>
</feature>
<feature type="region of interest" description="Disordered" evidence="1">
    <location>
        <begin position="1031"/>
        <end position="1229"/>
    </location>
</feature>
<feature type="compositionally biased region" description="Pro residues" evidence="1">
    <location>
        <begin position="1124"/>
        <end position="1148"/>
    </location>
</feature>
<dbReference type="OrthoDB" id="5877502at2759"/>
<dbReference type="InterPro" id="IPR003604">
    <property type="entry name" value="Matrin/U1-like-C_Znf_C2H2"/>
</dbReference>
<dbReference type="SUPFAM" id="SSF57667">
    <property type="entry name" value="beta-beta-alpha zinc fingers"/>
    <property type="match status" value="1"/>
</dbReference>
<dbReference type="GO" id="GO:0003676">
    <property type="term" value="F:nucleic acid binding"/>
    <property type="evidence" value="ECO:0007669"/>
    <property type="project" value="InterPro"/>
</dbReference>
<reference evidence="3 4" key="1">
    <citation type="submission" date="2019-04" db="EMBL/GenBank/DDBJ databases">
        <title>Annotation for the trematode Fasciola gigantica.</title>
        <authorList>
            <person name="Choi Y.-J."/>
        </authorList>
    </citation>
    <scope>NUCLEOTIDE SEQUENCE [LARGE SCALE GENOMIC DNA]</scope>
    <source>
        <strain evidence="3">Uganda_cow_1</strain>
    </source>
</reference>
<accession>A0A504YU58</accession>
<dbReference type="Gene3D" id="3.30.160.60">
    <property type="entry name" value="Classic Zinc Finger"/>
    <property type="match status" value="1"/>
</dbReference>
<feature type="region of interest" description="Disordered" evidence="1">
    <location>
        <begin position="1244"/>
        <end position="1290"/>
    </location>
</feature>
<feature type="region of interest" description="Disordered" evidence="1">
    <location>
        <begin position="171"/>
        <end position="210"/>
    </location>
</feature>
<evidence type="ECO:0000313" key="3">
    <source>
        <dbReference type="EMBL" id="TPP63776.1"/>
    </source>
</evidence>
<feature type="compositionally biased region" description="Acidic residues" evidence="1">
    <location>
        <begin position="193"/>
        <end position="203"/>
    </location>
</feature>
<feature type="region of interest" description="Disordered" evidence="1">
    <location>
        <begin position="801"/>
        <end position="869"/>
    </location>
</feature>
<gene>
    <name evidence="3" type="ORF">FGIG_02801</name>
</gene>
<evidence type="ECO:0000259" key="2">
    <source>
        <dbReference type="PROSITE" id="PS00028"/>
    </source>
</evidence>
<dbReference type="PANTHER" id="PTHR24216">
    <property type="entry name" value="PAXILLIN-RELATED"/>
    <property type="match status" value="1"/>
</dbReference>
<dbReference type="GO" id="GO:0008270">
    <property type="term" value="F:zinc ion binding"/>
    <property type="evidence" value="ECO:0007669"/>
    <property type="project" value="InterPro"/>
</dbReference>
<dbReference type="SMART" id="SM00451">
    <property type="entry name" value="ZnF_U1"/>
    <property type="match status" value="2"/>
</dbReference>
<feature type="compositionally biased region" description="Basic and acidic residues" evidence="1">
    <location>
        <begin position="1043"/>
        <end position="1053"/>
    </location>
</feature>
<feature type="compositionally biased region" description="Low complexity" evidence="1">
    <location>
        <begin position="1059"/>
        <end position="1075"/>
    </location>
</feature>
<protein>
    <recommendedName>
        <fullName evidence="2">C2H2-type domain-containing protein</fullName>
    </recommendedName>
</protein>
<proteinExistence type="predicted"/>
<dbReference type="InterPro" id="IPR013087">
    <property type="entry name" value="Znf_C2H2_type"/>
</dbReference>
<name>A0A504YU58_FASGI</name>
<feature type="compositionally biased region" description="Low complexity" evidence="1">
    <location>
        <begin position="1113"/>
        <end position="1123"/>
    </location>
</feature>
<feature type="domain" description="C2H2-type" evidence="2">
    <location>
        <begin position="327"/>
        <end position="349"/>
    </location>
</feature>
<dbReference type="STRING" id="46835.A0A504YU58"/>
<dbReference type="SMART" id="SM00355">
    <property type="entry name" value="ZnF_C2H2"/>
    <property type="match status" value="3"/>
</dbReference>
<dbReference type="EMBL" id="SUNJ01005235">
    <property type="protein sequence ID" value="TPP63776.1"/>
    <property type="molecule type" value="Genomic_DNA"/>
</dbReference>
<dbReference type="Proteomes" id="UP000316759">
    <property type="component" value="Unassembled WGS sequence"/>
</dbReference>